<keyword evidence="8 14" id="KW-1133">Transmembrane helix</keyword>
<protein>
    <recommendedName>
        <fullName evidence="4 14">Very-long-chain (3R)-3-hydroxyacyl-CoA dehydratase</fullName>
        <ecNumber evidence="4 14">4.2.1.134</ecNumber>
    </recommendedName>
</protein>
<organism evidence="15 16">
    <name type="scientific">Caerostris darwini</name>
    <dbReference type="NCBI Taxonomy" id="1538125"/>
    <lineage>
        <taxon>Eukaryota</taxon>
        <taxon>Metazoa</taxon>
        <taxon>Ecdysozoa</taxon>
        <taxon>Arthropoda</taxon>
        <taxon>Chelicerata</taxon>
        <taxon>Arachnida</taxon>
        <taxon>Araneae</taxon>
        <taxon>Araneomorphae</taxon>
        <taxon>Entelegynae</taxon>
        <taxon>Araneoidea</taxon>
        <taxon>Araneidae</taxon>
        <taxon>Caerostris</taxon>
    </lineage>
</organism>
<keyword evidence="14" id="KW-0256">Endoplasmic reticulum</keyword>
<keyword evidence="16" id="KW-1185">Reference proteome</keyword>
<comment type="function">
    <text evidence="14">Catalyzes the third of the four reactions of the long-chain fatty acids elongation cycle. This endoplasmic reticulum-bound enzymatic process, allows the addition of two carbons to the chain of long- and very long-chain fatty acids/VLCFAs per cycle. This enzyme catalyzes the dehydration of the 3-hydroxyacyl-CoA intermediate into trans-2,3-enoyl-CoA, within each cycle of fatty acid elongation. Thereby, it participates to the production of VLCFAs of different chain lengths that are involved in multiple biological processes as precursors of membrane lipids and lipid mediators.</text>
</comment>
<evidence type="ECO:0000256" key="9">
    <source>
        <dbReference type="ARBA" id="ARBA00023098"/>
    </source>
</evidence>
<evidence type="ECO:0000256" key="3">
    <source>
        <dbReference type="ARBA" id="ARBA00007811"/>
    </source>
</evidence>
<dbReference type="AlphaFoldDB" id="A0AAV4V3B1"/>
<dbReference type="Proteomes" id="UP001054837">
    <property type="component" value="Unassembled WGS sequence"/>
</dbReference>
<dbReference type="GO" id="GO:0042761">
    <property type="term" value="P:very long-chain fatty acid biosynthetic process"/>
    <property type="evidence" value="ECO:0007669"/>
    <property type="project" value="TreeGrafter"/>
</dbReference>
<evidence type="ECO:0000256" key="7">
    <source>
        <dbReference type="ARBA" id="ARBA00022832"/>
    </source>
</evidence>
<evidence type="ECO:0000256" key="2">
    <source>
        <dbReference type="ARBA" id="ARBA00005194"/>
    </source>
</evidence>
<dbReference type="GO" id="GO:0102158">
    <property type="term" value="F:very-long-chain (3R)-3-hydroxyacyl-CoA dehydratase activity"/>
    <property type="evidence" value="ECO:0007669"/>
    <property type="project" value="UniProtKB-EC"/>
</dbReference>
<dbReference type="PANTHER" id="PTHR11035">
    <property type="entry name" value="VERY-LONG-CHAIN (3R)-3-HYDROXYACYL-COA DEHYDRATASE"/>
    <property type="match status" value="1"/>
</dbReference>
<evidence type="ECO:0000256" key="8">
    <source>
        <dbReference type="ARBA" id="ARBA00022989"/>
    </source>
</evidence>
<name>A0AAV4V3B1_9ARAC</name>
<dbReference type="EMBL" id="BPLQ01012349">
    <property type="protein sequence ID" value="GIY64682.1"/>
    <property type="molecule type" value="Genomic_DNA"/>
</dbReference>
<gene>
    <name evidence="15" type="primary">Hacd1</name>
    <name evidence="15" type="ORF">CDAR_103231</name>
</gene>
<evidence type="ECO:0000256" key="6">
    <source>
        <dbReference type="ARBA" id="ARBA00022692"/>
    </source>
</evidence>
<evidence type="ECO:0000313" key="16">
    <source>
        <dbReference type="Proteomes" id="UP001054837"/>
    </source>
</evidence>
<dbReference type="Pfam" id="PF04387">
    <property type="entry name" value="PTPLA"/>
    <property type="match status" value="1"/>
</dbReference>
<evidence type="ECO:0000256" key="14">
    <source>
        <dbReference type="RuleBase" id="RU363109"/>
    </source>
</evidence>
<evidence type="ECO:0000256" key="12">
    <source>
        <dbReference type="ARBA" id="ARBA00023239"/>
    </source>
</evidence>
<comment type="caution">
    <text evidence="14">Lacks conserved residue(s) required for the propagation of feature annotation.</text>
</comment>
<dbReference type="PANTHER" id="PTHR11035:SF3">
    <property type="entry name" value="VERY-LONG-CHAIN (3R)-3-HYDROXYACYL-COA DEHYDRATASE"/>
    <property type="match status" value="1"/>
</dbReference>
<evidence type="ECO:0000256" key="4">
    <source>
        <dbReference type="ARBA" id="ARBA00013122"/>
    </source>
</evidence>
<dbReference type="GO" id="GO:0030497">
    <property type="term" value="P:fatty acid elongation"/>
    <property type="evidence" value="ECO:0007669"/>
    <property type="project" value="TreeGrafter"/>
</dbReference>
<comment type="pathway">
    <text evidence="2 14">Lipid metabolism; fatty acid biosynthesis.</text>
</comment>
<comment type="catalytic activity">
    <reaction evidence="13 14">
        <text>a very-long-chain (3R)-3-hydroxyacyl-CoA = a very-long-chain (2E)-enoyl-CoA + H2O</text>
        <dbReference type="Rhea" id="RHEA:45812"/>
        <dbReference type="ChEBI" id="CHEBI:15377"/>
        <dbReference type="ChEBI" id="CHEBI:83728"/>
        <dbReference type="ChEBI" id="CHEBI:85440"/>
        <dbReference type="EC" id="4.2.1.134"/>
    </reaction>
</comment>
<evidence type="ECO:0000256" key="10">
    <source>
        <dbReference type="ARBA" id="ARBA00023136"/>
    </source>
</evidence>
<keyword evidence="10 14" id="KW-0472">Membrane</keyword>
<dbReference type="EC" id="4.2.1.134" evidence="4 14"/>
<comment type="subcellular location">
    <subcellularLocation>
        <location evidence="14">Endoplasmic reticulum membrane</location>
        <topology evidence="14">Multi-pass membrane protein</topology>
    </subcellularLocation>
    <subcellularLocation>
        <location evidence="1">Membrane</location>
        <topology evidence="1">Multi-pass membrane protein</topology>
    </subcellularLocation>
</comment>
<keyword evidence="6 14" id="KW-0812">Transmembrane</keyword>
<evidence type="ECO:0000256" key="13">
    <source>
        <dbReference type="ARBA" id="ARBA00036671"/>
    </source>
</evidence>
<evidence type="ECO:0000256" key="11">
    <source>
        <dbReference type="ARBA" id="ARBA00023160"/>
    </source>
</evidence>
<keyword evidence="11 14" id="KW-0275">Fatty acid biosynthesis</keyword>
<evidence type="ECO:0000256" key="1">
    <source>
        <dbReference type="ARBA" id="ARBA00004141"/>
    </source>
</evidence>
<keyword evidence="5 14" id="KW-0444">Lipid biosynthesis</keyword>
<keyword evidence="7 14" id="KW-0276">Fatty acid metabolism</keyword>
<accession>A0AAV4V3B1</accession>
<evidence type="ECO:0000256" key="5">
    <source>
        <dbReference type="ARBA" id="ARBA00022516"/>
    </source>
</evidence>
<comment type="similarity">
    <text evidence="3 14">Belongs to the very long-chain fatty acids dehydratase HACD family.</text>
</comment>
<dbReference type="InterPro" id="IPR007482">
    <property type="entry name" value="Tyr_Pase-like_PTPLA"/>
</dbReference>
<dbReference type="GO" id="GO:0030148">
    <property type="term" value="P:sphingolipid biosynthetic process"/>
    <property type="evidence" value="ECO:0007669"/>
    <property type="project" value="TreeGrafter"/>
</dbReference>
<comment type="caution">
    <text evidence="15">The sequence shown here is derived from an EMBL/GenBank/DDBJ whole genome shotgun (WGS) entry which is preliminary data.</text>
</comment>
<keyword evidence="9 14" id="KW-0443">Lipid metabolism</keyword>
<keyword evidence="12 14" id="KW-0456">Lyase</keyword>
<evidence type="ECO:0000313" key="15">
    <source>
        <dbReference type="EMBL" id="GIY64682.1"/>
    </source>
</evidence>
<proteinExistence type="inferred from homology"/>
<reference evidence="15 16" key="1">
    <citation type="submission" date="2021-06" db="EMBL/GenBank/DDBJ databases">
        <title>Caerostris darwini draft genome.</title>
        <authorList>
            <person name="Kono N."/>
            <person name="Arakawa K."/>
        </authorList>
    </citation>
    <scope>NUCLEOTIDE SEQUENCE [LARGE SCALE GENOMIC DNA]</scope>
</reference>
<dbReference type="GO" id="GO:0005789">
    <property type="term" value="C:endoplasmic reticulum membrane"/>
    <property type="evidence" value="ECO:0007669"/>
    <property type="project" value="UniProtKB-SubCell"/>
</dbReference>
<sequence>MQSCNTELAIKSRKLSFKEIPAPKNMNNGKTNREAKESNGMAAFSKAYLVLYNSVQTAGWSYILIKTVKYLLLNQAVEGLWNDCGTSVTIFQSLAALEVIHCIVGFVPSSALVTFMQVFSRVFMVWGIIWPIEKVQSCPTLPLTLIAWGITEVVRYSYYCCNLLGSPPKALTWCRYSLFLGLYPAGVSGELGNMLYSLSTIKKKQLYSISLPNSYNISFSYYYFCLCLMASYAPIFPQLFNHMLRQRKKILGSSAGKEVTKKVN</sequence>
<feature type="transmembrane region" description="Helical" evidence="14">
    <location>
        <begin position="221"/>
        <end position="240"/>
    </location>
</feature>